<dbReference type="OrthoDB" id="4232400at2759"/>
<dbReference type="AlphaFoldDB" id="Q2H5S7"/>
<name>Q2H5S7_CHAGB</name>
<gene>
    <name evidence="1" type="ORF">CHGG_05988</name>
</gene>
<dbReference type="RefSeq" id="XP_001222083.1">
    <property type="nucleotide sequence ID" value="XM_001222082.1"/>
</dbReference>
<evidence type="ECO:0000313" key="1">
    <source>
        <dbReference type="EMBL" id="EAQ89369.1"/>
    </source>
</evidence>
<dbReference type="EMBL" id="CH408031">
    <property type="protein sequence ID" value="EAQ89369.1"/>
    <property type="molecule type" value="Genomic_DNA"/>
</dbReference>
<dbReference type="InParanoid" id="Q2H5S7"/>
<proteinExistence type="predicted"/>
<evidence type="ECO:0000313" key="2">
    <source>
        <dbReference type="Proteomes" id="UP000001056"/>
    </source>
</evidence>
<dbReference type="HOGENOM" id="CLU_2305762_0_0_1"/>
<keyword evidence="2" id="KW-1185">Reference proteome</keyword>
<dbReference type="VEuPathDB" id="FungiDB:CHGG_05988"/>
<sequence length="100" mass="11157">MCDGMCASGRGADVAVQSAVTDKTPSVTRHRFPINDIKADDQIFATMPSPAYTAKEKEWLKRHWDGEFKFLAAYGLSIYDEDDREEGRAIARAMIAQDEA</sequence>
<dbReference type="GeneID" id="4391048"/>
<dbReference type="Proteomes" id="UP000001056">
    <property type="component" value="Unassembled WGS sequence"/>
</dbReference>
<accession>Q2H5S7</accession>
<reference evidence="2" key="1">
    <citation type="journal article" date="2015" name="Genome Announc.">
        <title>Draft genome sequence of the cellulolytic fungus Chaetomium globosum.</title>
        <authorList>
            <person name="Cuomo C.A."/>
            <person name="Untereiner W.A."/>
            <person name="Ma L.-J."/>
            <person name="Grabherr M."/>
            <person name="Birren B.W."/>
        </authorList>
    </citation>
    <scope>NUCLEOTIDE SEQUENCE [LARGE SCALE GENOMIC DNA]</scope>
    <source>
        <strain evidence="2">ATCC 6205 / CBS 148.51 / DSM 1962 / NBRC 6347 / NRRL 1970</strain>
    </source>
</reference>
<protein>
    <submittedName>
        <fullName evidence="1">Uncharacterized protein</fullName>
    </submittedName>
</protein>
<organism evidence="1 2">
    <name type="scientific">Chaetomium globosum (strain ATCC 6205 / CBS 148.51 / DSM 1962 / NBRC 6347 / NRRL 1970)</name>
    <name type="common">Soil fungus</name>
    <dbReference type="NCBI Taxonomy" id="306901"/>
    <lineage>
        <taxon>Eukaryota</taxon>
        <taxon>Fungi</taxon>
        <taxon>Dikarya</taxon>
        <taxon>Ascomycota</taxon>
        <taxon>Pezizomycotina</taxon>
        <taxon>Sordariomycetes</taxon>
        <taxon>Sordariomycetidae</taxon>
        <taxon>Sordariales</taxon>
        <taxon>Chaetomiaceae</taxon>
        <taxon>Chaetomium</taxon>
    </lineage>
</organism>